<dbReference type="PANTHER" id="PTHR45928:SF1">
    <property type="entry name" value="RE38146P"/>
    <property type="match status" value="1"/>
</dbReference>
<dbReference type="SUPFAM" id="SSF103506">
    <property type="entry name" value="Mitochondrial carrier"/>
    <property type="match status" value="1"/>
</dbReference>
<comment type="subcellular location">
    <subcellularLocation>
        <location evidence="1">Mitochondrion inner membrane</location>
        <topology evidence="1">Multi-pass membrane protein</topology>
    </subcellularLocation>
</comment>
<dbReference type="GO" id="GO:0005743">
    <property type="term" value="C:mitochondrial inner membrane"/>
    <property type="evidence" value="ECO:0007669"/>
    <property type="project" value="UniProtKB-SubCell"/>
</dbReference>
<evidence type="ECO:0000313" key="13">
    <source>
        <dbReference type="Proteomes" id="UP000075902"/>
    </source>
</evidence>
<evidence type="ECO:0000256" key="1">
    <source>
        <dbReference type="ARBA" id="ARBA00004448"/>
    </source>
</evidence>
<dbReference type="VEuPathDB" id="VectorBase:AMEC002161"/>
<dbReference type="InterPro" id="IPR023395">
    <property type="entry name" value="MCP_dom_sf"/>
</dbReference>
<feature type="repeat" description="Solcar" evidence="10">
    <location>
        <begin position="298"/>
        <end position="389"/>
    </location>
</feature>
<keyword evidence="3 11" id="KW-0813">Transport</keyword>
<reference evidence="12" key="2">
    <citation type="submission" date="2020-05" db="UniProtKB">
        <authorList>
            <consortium name="EnsemblMetazoa"/>
        </authorList>
    </citation>
    <scope>IDENTIFICATION</scope>
    <source>
        <strain evidence="12">CM1001059</strain>
    </source>
</reference>
<name>A0A182TH09_9DIPT</name>
<comment type="similarity">
    <text evidence="2 11">Belongs to the mitochondrial carrier (TC 2.A.29) family.</text>
</comment>
<keyword evidence="6" id="KW-0999">Mitochondrion inner membrane</keyword>
<reference evidence="13" key="1">
    <citation type="submission" date="2014-01" db="EMBL/GenBank/DDBJ databases">
        <title>The Genome Sequence of Anopheles melas CM1001059_A (V2).</title>
        <authorList>
            <consortium name="The Broad Institute Genomics Platform"/>
            <person name="Neafsey D.E."/>
            <person name="Besansky N."/>
            <person name="Howell P."/>
            <person name="Walton C."/>
            <person name="Young S.K."/>
            <person name="Zeng Q."/>
            <person name="Gargeya S."/>
            <person name="Fitzgerald M."/>
            <person name="Haas B."/>
            <person name="Abouelleil A."/>
            <person name="Allen A.W."/>
            <person name="Alvarado L."/>
            <person name="Arachchi H.M."/>
            <person name="Berlin A.M."/>
            <person name="Chapman S.B."/>
            <person name="Gainer-Dewar J."/>
            <person name="Goldberg J."/>
            <person name="Griggs A."/>
            <person name="Gujja S."/>
            <person name="Hansen M."/>
            <person name="Howarth C."/>
            <person name="Imamovic A."/>
            <person name="Ireland A."/>
            <person name="Larimer J."/>
            <person name="McCowan C."/>
            <person name="Murphy C."/>
            <person name="Pearson M."/>
            <person name="Poon T.W."/>
            <person name="Priest M."/>
            <person name="Roberts A."/>
            <person name="Saif S."/>
            <person name="Shea T."/>
            <person name="Sisk P."/>
            <person name="Sykes S."/>
            <person name="Wortman J."/>
            <person name="Nusbaum C."/>
            <person name="Birren B."/>
        </authorList>
    </citation>
    <scope>NUCLEOTIDE SEQUENCE [LARGE SCALE GENOMIC DNA]</scope>
    <source>
        <strain evidence="13">CM1001059</strain>
    </source>
</reference>
<feature type="repeat" description="Solcar" evidence="10">
    <location>
        <begin position="86"/>
        <end position="185"/>
    </location>
</feature>
<dbReference type="InterPro" id="IPR051508">
    <property type="entry name" value="Mito_Carrier_Antiporter"/>
</dbReference>
<evidence type="ECO:0000256" key="5">
    <source>
        <dbReference type="ARBA" id="ARBA00022737"/>
    </source>
</evidence>
<evidence type="ECO:0000256" key="2">
    <source>
        <dbReference type="ARBA" id="ARBA00006375"/>
    </source>
</evidence>
<organism evidence="12 13">
    <name type="scientific">Anopheles melas</name>
    <dbReference type="NCBI Taxonomy" id="34690"/>
    <lineage>
        <taxon>Eukaryota</taxon>
        <taxon>Metazoa</taxon>
        <taxon>Ecdysozoa</taxon>
        <taxon>Arthropoda</taxon>
        <taxon>Hexapoda</taxon>
        <taxon>Insecta</taxon>
        <taxon>Pterygota</taxon>
        <taxon>Neoptera</taxon>
        <taxon>Endopterygota</taxon>
        <taxon>Diptera</taxon>
        <taxon>Nematocera</taxon>
        <taxon>Culicoidea</taxon>
        <taxon>Culicidae</taxon>
        <taxon>Anophelinae</taxon>
        <taxon>Anopheles</taxon>
    </lineage>
</organism>
<evidence type="ECO:0000256" key="7">
    <source>
        <dbReference type="ARBA" id="ARBA00022989"/>
    </source>
</evidence>
<keyword evidence="4 10" id="KW-0812">Transmembrane</keyword>
<evidence type="ECO:0000256" key="6">
    <source>
        <dbReference type="ARBA" id="ARBA00022792"/>
    </source>
</evidence>
<feature type="repeat" description="Solcar" evidence="10">
    <location>
        <begin position="195"/>
        <end position="288"/>
    </location>
</feature>
<keyword evidence="7" id="KW-1133">Transmembrane helix</keyword>
<evidence type="ECO:0000256" key="3">
    <source>
        <dbReference type="ARBA" id="ARBA00022448"/>
    </source>
</evidence>
<sequence length="396" mass="43277">MSTSSNDSLQQAHAPTIRTTSTAVTCLTALCFEPSISGLFSCFACVQWLKSNSEHKSAESVIAKSSRIYSSLWLGAIVLSRLLLKMDFLLGGCAATCAGFFSNPFDVIKTRQQLHGELLQRTSGAPATTTTTPASNPYSSVVRSFRSILRSEGVLGLQKGLVSALAFQFAMNSVRLGIYQTAENCEWTRGASPAGTLLRSIGWGGLSGVIGSTVACPFYMVKTQIQARSHGKYAVGYQHRHTGTLAALTGIYRERGIRGLWRGYPGIVTRTAVGSSAQLATFSTCKDLFGQFEWARDSVAVNAFAASMVSGFFTCVFMSPFDVIATRLFNQGVDANGRGLLYRSVADCFTKTLRTEGLHGLYKGFVPNYWRIAPHTILNLTFWDQFKAWRDLYYGY</sequence>
<protein>
    <recommendedName>
        <fullName evidence="14">Mitochondrial carrier protein</fullName>
    </recommendedName>
</protein>
<dbReference type="PANTHER" id="PTHR45928">
    <property type="entry name" value="RE38146P"/>
    <property type="match status" value="1"/>
</dbReference>
<keyword evidence="5" id="KW-0677">Repeat</keyword>
<keyword evidence="13" id="KW-1185">Reference proteome</keyword>
<dbReference type="Pfam" id="PF00153">
    <property type="entry name" value="Mito_carr"/>
    <property type="match status" value="3"/>
</dbReference>
<accession>A0A182TH09</accession>
<evidence type="ECO:0000313" key="12">
    <source>
        <dbReference type="EnsemblMetazoa" id="AMEC002161-PA"/>
    </source>
</evidence>
<dbReference type="InterPro" id="IPR018108">
    <property type="entry name" value="MCP_transmembrane"/>
</dbReference>
<evidence type="ECO:0008006" key="14">
    <source>
        <dbReference type="Google" id="ProtNLM"/>
    </source>
</evidence>
<evidence type="ECO:0000256" key="8">
    <source>
        <dbReference type="ARBA" id="ARBA00023128"/>
    </source>
</evidence>
<dbReference type="PROSITE" id="PS50920">
    <property type="entry name" value="SOLCAR"/>
    <property type="match status" value="3"/>
</dbReference>
<dbReference type="Proteomes" id="UP000075902">
    <property type="component" value="Unassembled WGS sequence"/>
</dbReference>
<evidence type="ECO:0000256" key="4">
    <source>
        <dbReference type="ARBA" id="ARBA00022692"/>
    </source>
</evidence>
<dbReference type="Gene3D" id="1.50.40.10">
    <property type="entry name" value="Mitochondrial carrier domain"/>
    <property type="match status" value="1"/>
</dbReference>
<dbReference type="AlphaFoldDB" id="A0A182TH09"/>
<keyword evidence="8" id="KW-0496">Mitochondrion</keyword>
<evidence type="ECO:0000256" key="11">
    <source>
        <dbReference type="RuleBase" id="RU000488"/>
    </source>
</evidence>
<dbReference type="EnsemblMetazoa" id="AMEC002161-RA">
    <property type="protein sequence ID" value="AMEC002161-PA"/>
    <property type="gene ID" value="AMEC002161"/>
</dbReference>
<keyword evidence="9 10" id="KW-0472">Membrane</keyword>
<proteinExistence type="inferred from homology"/>
<evidence type="ECO:0000256" key="10">
    <source>
        <dbReference type="PROSITE-ProRule" id="PRU00282"/>
    </source>
</evidence>
<evidence type="ECO:0000256" key="9">
    <source>
        <dbReference type="ARBA" id="ARBA00023136"/>
    </source>
</evidence>